<accession>A0A1Y3ARF3</accession>
<proteinExistence type="predicted"/>
<organism evidence="1 2">
    <name type="scientific">Euroglyphus maynei</name>
    <name type="common">Mayne's house dust mite</name>
    <dbReference type="NCBI Taxonomy" id="6958"/>
    <lineage>
        <taxon>Eukaryota</taxon>
        <taxon>Metazoa</taxon>
        <taxon>Ecdysozoa</taxon>
        <taxon>Arthropoda</taxon>
        <taxon>Chelicerata</taxon>
        <taxon>Arachnida</taxon>
        <taxon>Acari</taxon>
        <taxon>Acariformes</taxon>
        <taxon>Sarcoptiformes</taxon>
        <taxon>Astigmata</taxon>
        <taxon>Psoroptidia</taxon>
        <taxon>Analgoidea</taxon>
        <taxon>Pyroglyphidae</taxon>
        <taxon>Pyroglyphinae</taxon>
        <taxon>Euroglyphus</taxon>
    </lineage>
</organism>
<sequence>MDFNIDSYLPSFQWKNFHNKCRHLPSIGTICYGSYNLHLSLNAGLQSLFPMLIGNRSLNVILFTSHIGIGYYINGHLKRIGKQHEDGDDNRFILSGYASL</sequence>
<keyword evidence="2" id="KW-1185">Reference proteome</keyword>
<reference evidence="1 2" key="1">
    <citation type="submission" date="2017-03" db="EMBL/GenBank/DDBJ databases">
        <title>Genome Survey of Euroglyphus maynei.</title>
        <authorList>
            <person name="Arlian L.G."/>
            <person name="Morgan M.S."/>
            <person name="Rider S.D."/>
        </authorList>
    </citation>
    <scope>NUCLEOTIDE SEQUENCE [LARGE SCALE GENOMIC DNA]</scope>
    <source>
        <strain evidence="1">Arlian Lab</strain>
        <tissue evidence="1">Whole body</tissue>
    </source>
</reference>
<dbReference type="EMBL" id="MUJZ01065714">
    <property type="protein sequence ID" value="OTF70448.1"/>
    <property type="molecule type" value="Genomic_DNA"/>
</dbReference>
<dbReference type="AlphaFoldDB" id="A0A1Y3ARF3"/>
<evidence type="ECO:0000313" key="2">
    <source>
        <dbReference type="Proteomes" id="UP000194236"/>
    </source>
</evidence>
<dbReference type="OrthoDB" id="5915502at2759"/>
<feature type="non-terminal residue" evidence="1">
    <location>
        <position position="100"/>
    </location>
</feature>
<protein>
    <submittedName>
        <fullName evidence="1">Uncharacterized protein</fullName>
    </submittedName>
</protein>
<evidence type="ECO:0000313" key="1">
    <source>
        <dbReference type="EMBL" id="OTF70448.1"/>
    </source>
</evidence>
<dbReference type="Proteomes" id="UP000194236">
    <property type="component" value="Unassembled WGS sequence"/>
</dbReference>
<gene>
    <name evidence="1" type="ORF">BLA29_002852</name>
</gene>
<name>A0A1Y3ARF3_EURMA</name>
<comment type="caution">
    <text evidence="1">The sequence shown here is derived from an EMBL/GenBank/DDBJ whole genome shotgun (WGS) entry which is preliminary data.</text>
</comment>